<dbReference type="InterPro" id="IPR001926">
    <property type="entry name" value="TrpB-like_PALP"/>
</dbReference>
<feature type="domain" description="Rhodanese" evidence="1">
    <location>
        <begin position="400"/>
        <end position="505"/>
    </location>
</feature>
<dbReference type="STRING" id="655819.J4ULJ9"/>
<keyword evidence="3" id="KW-1185">Reference proteome</keyword>
<dbReference type="SUPFAM" id="SSF53686">
    <property type="entry name" value="Tryptophan synthase beta subunit-like PLP-dependent enzymes"/>
    <property type="match status" value="1"/>
</dbReference>
<dbReference type="CDD" id="cd00158">
    <property type="entry name" value="RHOD"/>
    <property type="match status" value="1"/>
</dbReference>
<dbReference type="Pfam" id="PF00581">
    <property type="entry name" value="Rhodanese"/>
    <property type="match status" value="1"/>
</dbReference>
<dbReference type="RefSeq" id="XP_008599087.1">
    <property type="nucleotide sequence ID" value="XM_008600865.1"/>
</dbReference>
<dbReference type="PROSITE" id="PS50206">
    <property type="entry name" value="RHODANESE_3"/>
    <property type="match status" value="1"/>
</dbReference>
<dbReference type="Gene3D" id="3.40.50.1100">
    <property type="match status" value="2"/>
</dbReference>
<evidence type="ECO:0000313" key="3">
    <source>
        <dbReference type="Proteomes" id="UP000002762"/>
    </source>
</evidence>
<dbReference type="EMBL" id="JH725164">
    <property type="protein sequence ID" value="EJP65437.1"/>
    <property type="molecule type" value="Genomic_DNA"/>
</dbReference>
<dbReference type="InterPro" id="IPR036052">
    <property type="entry name" value="TrpB-like_PALP_sf"/>
</dbReference>
<dbReference type="Gene3D" id="3.40.250.10">
    <property type="entry name" value="Rhodanese-like domain"/>
    <property type="match status" value="1"/>
</dbReference>
<dbReference type="InParanoid" id="J4ULJ9"/>
<dbReference type="InterPro" id="IPR001763">
    <property type="entry name" value="Rhodanese-like_dom"/>
</dbReference>
<dbReference type="AlphaFoldDB" id="J4ULJ9"/>
<proteinExistence type="predicted"/>
<name>J4ULJ9_BEAB2</name>
<dbReference type="PANTHER" id="PTHR10314">
    <property type="entry name" value="CYSTATHIONINE BETA-SYNTHASE"/>
    <property type="match status" value="1"/>
</dbReference>
<dbReference type="FunFam" id="3.40.50.1100:FF:000058">
    <property type="entry name" value="Cysteine synthase B, putative"/>
    <property type="match status" value="1"/>
</dbReference>
<dbReference type="InterPro" id="IPR036873">
    <property type="entry name" value="Rhodanese-like_dom_sf"/>
</dbReference>
<evidence type="ECO:0000313" key="2">
    <source>
        <dbReference type="EMBL" id="EJP65437.1"/>
    </source>
</evidence>
<dbReference type="GeneID" id="19888780"/>
<protein>
    <submittedName>
        <fullName evidence="2">Cysteine synthase</fullName>
    </submittedName>
</protein>
<reference evidence="2 3" key="1">
    <citation type="journal article" date="2012" name="Sci. Rep.">
        <title>Genomic perspectives on the evolution of fungal entomopathogenicity in Beauveria bassiana.</title>
        <authorList>
            <person name="Xiao G."/>
            <person name="Ying S.H."/>
            <person name="Zheng P."/>
            <person name="Wang Z.L."/>
            <person name="Zhang S."/>
            <person name="Xie X.Q."/>
            <person name="Shang Y."/>
            <person name="St Leger R.J."/>
            <person name="Zhao G.P."/>
            <person name="Wang C."/>
            <person name="Feng M.G."/>
        </authorList>
    </citation>
    <scope>NUCLEOTIDE SEQUENCE [LARGE SCALE GENOMIC DNA]</scope>
    <source>
        <strain evidence="2 3">ARSEF 2860</strain>
    </source>
</reference>
<dbReference type="Proteomes" id="UP000002762">
    <property type="component" value="Unassembled WGS sequence"/>
</dbReference>
<dbReference type="InterPro" id="IPR050214">
    <property type="entry name" value="Cys_Synth/Cystath_Beta-Synth"/>
</dbReference>
<evidence type="ECO:0000259" key="1">
    <source>
        <dbReference type="PROSITE" id="PS50206"/>
    </source>
</evidence>
<organism evidence="2 3">
    <name type="scientific">Beauveria bassiana (strain ARSEF 2860)</name>
    <name type="common">White muscardine disease fungus</name>
    <name type="synonym">Tritirachium shiotae</name>
    <dbReference type="NCBI Taxonomy" id="655819"/>
    <lineage>
        <taxon>Eukaryota</taxon>
        <taxon>Fungi</taxon>
        <taxon>Dikarya</taxon>
        <taxon>Ascomycota</taxon>
        <taxon>Pezizomycotina</taxon>
        <taxon>Sordariomycetes</taxon>
        <taxon>Hypocreomycetidae</taxon>
        <taxon>Hypocreales</taxon>
        <taxon>Cordycipitaceae</taxon>
        <taxon>Beauveria</taxon>
    </lineage>
</organism>
<dbReference type="OrthoDB" id="10259545at2759"/>
<gene>
    <name evidence="2" type="ORF">BBA_05768</name>
</gene>
<dbReference type="Pfam" id="PF00291">
    <property type="entry name" value="PALP"/>
    <property type="match status" value="1"/>
</dbReference>
<dbReference type="SUPFAM" id="SSF52821">
    <property type="entry name" value="Rhodanese/Cell cycle control phosphatase"/>
    <property type="match status" value="1"/>
</dbReference>
<accession>J4ULJ9</accession>
<dbReference type="HOGENOM" id="CLU_357135_0_0_1"/>
<sequence>MKETNTLNVYKGPESIKDYFDPDTAPPLPLVEVPASLNPYYGDGVRIFAKMMSMHPANNVKCMPALNLLEKSIEPNVTKTVVEYSSGSTVLSMSLVGRALYGLDDIRAFLSNKTSVAKIRLMQLFGINITLFGGPSQPEPLDERGGIRAAQRLGSETSEALNPNQYENENNWKSHVRWTGPQILRQLPEINLICAGMGTSGTMTGLGTFFKDAKPSVYRLGVCTAAGDRVPGPRSYALLGPVTFPWKSSVDHVEEVGSYESYRLSLELTRNGLVCGPSSGFNLKGLYQHIDKQKADGNLSKLAGPDGLINCVFLCCDLPYQYVDEYFDKLDASCFPSINNEELLKVDLYRYDEKWEWEASKALQTYFHVNEDQMSELVRRAQETCTCEVPKLSAALGPRDTASTAILDLRQPKDFIQGRLPNSVNLPLALPGIASPFSDPSNLSRLWTELDRAFADPANVISELASKDTLVVCYDGDSARVAASVMRAKGFAANSLRGGLEGLIKMLSTPRTCAKAEAEQQTTWLQLCEAQSAPAAASSSELTKPQQAAVIGENGVSAISKRSFDCSNPVWGLAHQDCQHMSDVGFGSMGKNSDGDNGVIWVGDDGHTTFTFTNRAEVDECMTVVVWLHTPDYVSSFVNVRQPYVTWSLPNHGDSVTVSMAPGISGAFAALHRHVTVLRDGQVFNTWGEWSTGPHATVDVSREPRMDGNRMEIETGGGCRANMDRCVFKCRHGNRCGLSGEWYLENCEAGSQPGNPHSGFDNLGNHSGGCGGYENGGHVKVDFHD</sequence>